<dbReference type="RefSeq" id="WP_204607719.1">
    <property type="nucleotide sequence ID" value="NZ_BAAAJX010000003.1"/>
</dbReference>
<reference evidence="1 2" key="1">
    <citation type="journal article" date="2019" name="Int. J. Syst. Evol. Microbiol.">
        <title>The Global Catalogue of Microorganisms (GCM) 10K type strain sequencing project: providing services to taxonomists for standard genome sequencing and annotation.</title>
        <authorList>
            <consortium name="The Broad Institute Genomics Platform"/>
            <consortium name="The Broad Institute Genome Sequencing Center for Infectious Disease"/>
            <person name="Wu L."/>
            <person name="Ma J."/>
        </authorList>
    </citation>
    <scope>NUCLEOTIDE SEQUENCE [LARGE SCALE GENOMIC DNA]</scope>
    <source>
        <strain evidence="1 2">JCM 12140</strain>
    </source>
</reference>
<evidence type="ECO:0000313" key="1">
    <source>
        <dbReference type="EMBL" id="GAA1492496.1"/>
    </source>
</evidence>
<dbReference type="Proteomes" id="UP001501742">
    <property type="component" value="Unassembled WGS sequence"/>
</dbReference>
<name>A0ABN1ZAB4_9MICO</name>
<comment type="caution">
    <text evidence="1">The sequence shown here is derived from an EMBL/GenBank/DDBJ whole genome shotgun (WGS) entry which is preliminary data.</text>
</comment>
<evidence type="ECO:0008006" key="3">
    <source>
        <dbReference type="Google" id="ProtNLM"/>
    </source>
</evidence>
<dbReference type="EMBL" id="BAAAJX010000003">
    <property type="protein sequence ID" value="GAA1492496.1"/>
    <property type="molecule type" value="Genomic_DNA"/>
</dbReference>
<keyword evidence="2" id="KW-1185">Reference proteome</keyword>
<evidence type="ECO:0000313" key="2">
    <source>
        <dbReference type="Proteomes" id="UP001501742"/>
    </source>
</evidence>
<sequence>MKQLFFVAVGVVIGFVAAQRVSRTPSAAHLLAQVDARAKAFTGAVADGYRSREAELRPNGQTPT</sequence>
<accession>A0ABN1ZAB4</accession>
<organism evidence="1 2">
    <name type="scientific">Curtobacterium herbarum</name>
    <dbReference type="NCBI Taxonomy" id="150122"/>
    <lineage>
        <taxon>Bacteria</taxon>
        <taxon>Bacillati</taxon>
        <taxon>Actinomycetota</taxon>
        <taxon>Actinomycetes</taxon>
        <taxon>Micrococcales</taxon>
        <taxon>Microbacteriaceae</taxon>
        <taxon>Curtobacterium</taxon>
    </lineage>
</organism>
<proteinExistence type="predicted"/>
<gene>
    <name evidence="1" type="ORF">GCM10009627_08420</name>
</gene>
<protein>
    <recommendedName>
        <fullName evidence="3">YtxH domain-containing protein</fullName>
    </recommendedName>
</protein>